<keyword evidence="1 7" id="KW-0808">Transferase</keyword>
<gene>
    <name evidence="7" type="ORF">K227x_31790</name>
</gene>
<evidence type="ECO:0000256" key="1">
    <source>
        <dbReference type="ARBA" id="ARBA00022679"/>
    </source>
</evidence>
<keyword evidence="3" id="KW-0418">Kinase</keyword>
<evidence type="ECO:0000256" key="3">
    <source>
        <dbReference type="ARBA" id="ARBA00022777"/>
    </source>
</evidence>
<evidence type="ECO:0000256" key="4">
    <source>
        <dbReference type="ARBA" id="ARBA00022840"/>
    </source>
</evidence>
<dbReference type="CDD" id="cd14014">
    <property type="entry name" value="STKc_PknB_like"/>
    <property type="match status" value="1"/>
</dbReference>
<dbReference type="AlphaFoldDB" id="A0A517NCA9"/>
<dbReference type="Gene3D" id="3.40.50.1440">
    <property type="entry name" value="Tubulin/FtsZ, GTPase domain"/>
    <property type="match status" value="1"/>
</dbReference>
<dbReference type="InterPro" id="IPR011009">
    <property type="entry name" value="Kinase-like_dom_sf"/>
</dbReference>
<evidence type="ECO:0000313" key="8">
    <source>
        <dbReference type="Proteomes" id="UP000318538"/>
    </source>
</evidence>
<dbReference type="PROSITE" id="PS00108">
    <property type="entry name" value="PROTEIN_KINASE_ST"/>
    <property type="match status" value="1"/>
</dbReference>
<dbReference type="OrthoDB" id="278998at2"/>
<dbReference type="InterPro" id="IPR036525">
    <property type="entry name" value="Tubulin/FtsZ_GTPase_sf"/>
</dbReference>
<dbReference type="PANTHER" id="PTHR43289">
    <property type="entry name" value="MITOGEN-ACTIVATED PROTEIN KINASE KINASE KINASE 20-RELATED"/>
    <property type="match status" value="1"/>
</dbReference>
<evidence type="ECO:0000259" key="6">
    <source>
        <dbReference type="PROSITE" id="PS50011"/>
    </source>
</evidence>
<dbReference type="Pfam" id="PF13809">
    <property type="entry name" value="Tubulin_2"/>
    <property type="match status" value="1"/>
</dbReference>
<proteinExistence type="predicted"/>
<evidence type="ECO:0000256" key="5">
    <source>
        <dbReference type="SAM" id="MobiDB-lite"/>
    </source>
</evidence>
<feature type="region of interest" description="Disordered" evidence="5">
    <location>
        <begin position="278"/>
        <end position="300"/>
    </location>
</feature>
<dbReference type="GO" id="GO:0004674">
    <property type="term" value="F:protein serine/threonine kinase activity"/>
    <property type="evidence" value="ECO:0007669"/>
    <property type="project" value="UniProtKB-EC"/>
</dbReference>
<accession>A0A517NCA9</accession>
<dbReference type="PROSITE" id="PS50011">
    <property type="entry name" value="PROTEIN_KINASE_DOM"/>
    <property type="match status" value="1"/>
</dbReference>
<dbReference type="SUPFAM" id="SSF56112">
    <property type="entry name" value="Protein kinase-like (PK-like)"/>
    <property type="match status" value="1"/>
</dbReference>
<dbReference type="RefSeq" id="WP_145170574.1">
    <property type="nucleotide sequence ID" value="NZ_CP036525.1"/>
</dbReference>
<dbReference type="KEGG" id="rlc:K227x_31790"/>
<evidence type="ECO:0000313" key="7">
    <source>
        <dbReference type="EMBL" id="QDT04782.1"/>
    </source>
</evidence>
<dbReference type="Pfam" id="PF00069">
    <property type="entry name" value="Pkinase"/>
    <property type="match status" value="1"/>
</dbReference>
<dbReference type="InterPro" id="IPR000719">
    <property type="entry name" value="Prot_kinase_dom"/>
</dbReference>
<dbReference type="InterPro" id="IPR008271">
    <property type="entry name" value="Ser/Thr_kinase_AS"/>
</dbReference>
<dbReference type="Gene3D" id="1.10.510.10">
    <property type="entry name" value="Transferase(Phosphotransferase) domain 1"/>
    <property type="match status" value="1"/>
</dbReference>
<feature type="domain" description="Protein kinase" evidence="6">
    <location>
        <begin position="19"/>
        <end position="273"/>
    </location>
</feature>
<keyword evidence="8" id="KW-1185">Reference proteome</keyword>
<keyword evidence="4" id="KW-0067">ATP-binding</keyword>
<dbReference type="InterPro" id="IPR025904">
    <property type="entry name" value="Tubulin-like"/>
</dbReference>
<keyword evidence="2" id="KW-0547">Nucleotide-binding</keyword>
<dbReference type="EMBL" id="CP036525">
    <property type="protein sequence ID" value="QDT04782.1"/>
    <property type="molecule type" value="Genomic_DNA"/>
</dbReference>
<dbReference type="EC" id="2.7.11.1" evidence="7"/>
<dbReference type="Proteomes" id="UP000318538">
    <property type="component" value="Chromosome"/>
</dbReference>
<sequence length="1032" mass="113012">MSTIYKNLIIAGYEPVPGYVLEEVIGRGGFGEVWRTSAPGGLKKAIKFVFGHQDQSRATRELRSLERVKGVHHPFLLTLERFEIIDDQLLIITELADCSLEDVYKRHRDNGSCGIPRDLLLSHLHDTADGLDYLHQSYQLQHLDIKPGNLLIIGGHVKVADFGLLKDLRDIDCSVVGGLTPVYAPPELFDGKPSLHSDQYSLAVMFQELLTGTRPFSGRTIAQLATQHVHSAPNLETLPPSDRPVIAKALEKNPNRRFPSCKAFVEALRHQGVRARLSSRHNVDPAGNVDADSKSDDAPLPVEDLPQIKTGPGAESATTLHHALVIGLGGTGAACVRELRHRIADLHVASPLHLHSAVIDTDLATIDAVRFIEASDRVPRCTPIYTPLKTAHEYRSTRTDRLKSISRRWIYNVPRSGSTEGMRPLGRLALVDHGELVTKQLSQSIEALVADAGDTKPRIYVVGSLAGGTGSGMYIDVVHLLRNLLDQAGKEELKILSLLSSVPMAVDVSNPLALHDTQAALNEIEFFMQVGNGYPGDSGAGFSSVPAARTPLRDLYVVASSPTDQYSSLPIETITEYLWTDATGCGDLLATARKSQQAENQSVRLPSLRSVGVVPLGDRHRLETRVLSPAIVRELLTRWLGIPSKSRQAAPALADRLQRRINLSLEHTIETIEEHLDPNSLPSLNLRSLDRYIADLVRTGECDWLSAGWQNNLYREISVCLNDRRANISTVFEALDLLVKRSTEWQNEALRSTPTHTGSSESGIGQKSFIDTVVMRLAARQFEQLTIHLKFLEERVERFAAILAVAIVETKSENGDKNPWDTLPDAVRATFDDVVTRLHTATVGERLVRPLNDLGANVHSRSLISGLTKMAIPLVIRVIEKHSSDVAIAREQGGSEEDLSTASIADASPASMMNATEHTFDLDVVQQARMPSGPVSVDEAIQAVKPALLAMGGRQRLILIVGSEVERSQLEPELRAIHSGALTVAVLPNAEPKLIHEAQGISMQNILSRLTVLNGANEQVTARLASRVDVDF</sequence>
<name>A0A517NCA9_9BACT</name>
<reference evidence="7 8" key="1">
    <citation type="submission" date="2019-02" db="EMBL/GenBank/DDBJ databases">
        <title>Deep-cultivation of Planctomycetes and their phenomic and genomic characterization uncovers novel biology.</title>
        <authorList>
            <person name="Wiegand S."/>
            <person name="Jogler M."/>
            <person name="Boedeker C."/>
            <person name="Pinto D."/>
            <person name="Vollmers J."/>
            <person name="Rivas-Marin E."/>
            <person name="Kohn T."/>
            <person name="Peeters S.H."/>
            <person name="Heuer A."/>
            <person name="Rast P."/>
            <person name="Oberbeckmann S."/>
            <person name="Bunk B."/>
            <person name="Jeske O."/>
            <person name="Meyerdierks A."/>
            <person name="Storesund J.E."/>
            <person name="Kallscheuer N."/>
            <person name="Luecker S."/>
            <person name="Lage O.M."/>
            <person name="Pohl T."/>
            <person name="Merkel B.J."/>
            <person name="Hornburger P."/>
            <person name="Mueller R.-W."/>
            <person name="Bruemmer F."/>
            <person name="Labrenz M."/>
            <person name="Spormann A.M."/>
            <person name="Op den Camp H."/>
            <person name="Overmann J."/>
            <person name="Amann R."/>
            <person name="Jetten M.S.M."/>
            <person name="Mascher T."/>
            <person name="Medema M.H."/>
            <person name="Devos D.P."/>
            <person name="Kaster A.-K."/>
            <person name="Ovreas L."/>
            <person name="Rohde M."/>
            <person name="Galperin M.Y."/>
            <person name="Jogler C."/>
        </authorList>
    </citation>
    <scope>NUCLEOTIDE SEQUENCE [LARGE SCALE GENOMIC DNA]</scope>
    <source>
        <strain evidence="7 8">K22_7</strain>
    </source>
</reference>
<dbReference type="SUPFAM" id="SSF52490">
    <property type="entry name" value="Tubulin nucleotide-binding domain-like"/>
    <property type="match status" value="1"/>
</dbReference>
<organism evidence="7 8">
    <name type="scientific">Rubripirellula lacrimiformis</name>
    <dbReference type="NCBI Taxonomy" id="1930273"/>
    <lineage>
        <taxon>Bacteria</taxon>
        <taxon>Pseudomonadati</taxon>
        <taxon>Planctomycetota</taxon>
        <taxon>Planctomycetia</taxon>
        <taxon>Pirellulales</taxon>
        <taxon>Pirellulaceae</taxon>
        <taxon>Rubripirellula</taxon>
    </lineage>
</organism>
<dbReference type="SMART" id="SM00220">
    <property type="entry name" value="S_TKc"/>
    <property type="match status" value="1"/>
</dbReference>
<dbReference type="GO" id="GO:0005524">
    <property type="term" value="F:ATP binding"/>
    <property type="evidence" value="ECO:0007669"/>
    <property type="project" value="UniProtKB-KW"/>
</dbReference>
<protein>
    <submittedName>
        <fullName evidence="7">Tubulin-like protein</fullName>
        <ecNumber evidence="7">2.7.11.1</ecNumber>
    </submittedName>
</protein>
<evidence type="ECO:0000256" key="2">
    <source>
        <dbReference type="ARBA" id="ARBA00022741"/>
    </source>
</evidence>
<dbReference type="PANTHER" id="PTHR43289:SF34">
    <property type="entry name" value="SERINE_THREONINE-PROTEIN KINASE YBDM-RELATED"/>
    <property type="match status" value="1"/>
</dbReference>